<reference evidence="9" key="1">
    <citation type="submission" date="2009-11" db="EMBL/GenBank/DDBJ databases">
        <authorList>
            <person name="Weinstock G."/>
            <person name="Sodergren E."/>
            <person name="Clifton S."/>
            <person name="Fulton L."/>
            <person name="Fulton B."/>
            <person name="Courtney L."/>
            <person name="Fronick C."/>
            <person name="Harrison M."/>
            <person name="Strong C."/>
            <person name="Farmer C."/>
            <person name="Delahaunty K."/>
            <person name="Markovic C."/>
            <person name="Hall O."/>
            <person name="Minx P."/>
            <person name="Tomlinson C."/>
            <person name="Mitreva M."/>
            <person name="Nelson J."/>
            <person name="Hou S."/>
            <person name="Wollam A."/>
            <person name="Pepin K.H."/>
            <person name="Johnson M."/>
            <person name="Bhonagiri V."/>
            <person name="Nash W.E."/>
            <person name="Warren W."/>
            <person name="Chinwalla A."/>
            <person name="Mardis E.R."/>
            <person name="Wilson R.K."/>
        </authorList>
    </citation>
    <scope>NUCLEOTIDE SEQUENCE [LARGE SCALE GENOMIC DNA]</scope>
    <source>
        <strain evidence="9">DSM 18205</strain>
    </source>
</reference>
<dbReference type="PaxDb" id="537011-PREVCOP_06199"/>
<dbReference type="REBASE" id="251412">
    <property type="entry name" value="PcoI"/>
</dbReference>
<dbReference type="STRING" id="537011.PREVCOP_06199"/>
<dbReference type="PRINTS" id="PR00507">
    <property type="entry name" value="N12N6MTFRASE"/>
</dbReference>
<evidence type="ECO:0000256" key="4">
    <source>
        <dbReference type="ARBA" id="ARBA00022603"/>
    </source>
</evidence>
<evidence type="ECO:0000256" key="7">
    <source>
        <dbReference type="ARBA" id="ARBA00023125"/>
    </source>
</evidence>
<evidence type="ECO:0000313" key="9">
    <source>
        <dbReference type="EMBL" id="EFB34290.1"/>
    </source>
</evidence>
<dbReference type="Gene3D" id="3.90.220.20">
    <property type="entry name" value="DNA methylase specificity domains"/>
    <property type="match status" value="2"/>
</dbReference>
<keyword evidence="7" id="KW-0238">DNA-binding</keyword>
<dbReference type="GO" id="GO:0032259">
    <property type="term" value="P:methylation"/>
    <property type="evidence" value="ECO:0007669"/>
    <property type="project" value="UniProtKB-KW"/>
</dbReference>
<dbReference type="InterPro" id="IPR002052">
    <property type="entry name" value="DNA_methylase_N6_adenine_CS"/>
</dbReference>
<dbReference type="GeneID" id="69848574"/>
<dbReference type="PROSITE" id="PS00092">
    <property type="entry name" value="N6_MTASE"/>
    <property type="match status" value="1"/>
</dbReference>
<proteinExistence type="inferred from homology"/>
<dbReference type="RefSeq" id="WP_006848873.1">
    <property type="nucleotide sequence ID" value="NZ_CP085932.1"/>
</dbReference>
<dbReference type="InterPro" id="IPR003356">
    <property type="entry name" value="DNA_methylase_A-5"/>
</dbReference>
<keyword evidence="6" id="KW-0680">Restriction system</keyword>
<dbReference type="InterPro" id="IPR050953">
    <property type="entry name" value="N4_N6_ade-DNA_methylase"/>
</dbReference>
<accession>D1PG35</accession>
<dbReference type="Pfam" id="PF02384">
    <property type="entry name" value="N6_Mtase"/>
    <property type="match status" value="1"/>
</dbReference>
<dbReference type="SUPFAM" id="SSF53335">
    <property type="entry name" value="S-adenosyl-L-methionine-dependent methyltransferases"/>
    <property type="match status" value="1"/>
</dbReference>
<dbReference type="OrthoDB" id="9814572at2"/>
<dbReference type="PANTHER" id="PTHR33841">
    <property type="entry name" value="DNA METHYLTRANSFERASE YEEA-RELATED"/>
    <property type="match status" value="1"/>
</dbReference>
<dbReference type="InterPro" id="IPR029063">
    <property type="entry name" value="SAM-dependent_MTases_sf"/>
</dbReference>
<gene>
    <name evidence="9" type="ORF">PREVCOP_06199</name>
</gene>
<dbReference type="GO" id="GO:0008170">
    <property type="term" value="F:N-methyltransferase activity"/>
    <property type="evidence" value="ECO:0007669"/>
    <property type="project" value="InterPro"/>
</dbReference>
<evidence type="ECO:0000256" key="3">
    <source>
        <dbReference type="ARBA" id="ARBA00011900"/>
    </source>
</evidence>
<dbReference type="Gene3D" id="3.40.50.150">
    <property type="entry name" value="Vaccinia Virus protein VP39"/>
    <property type="match status" value="1"/>
</dbReference>
<dbReference type="SUPFAM" id="SSF116734">
    <property type="entry name" value="DNA methylase specificity domain"/>
    <property type="match status" value="2"/>
</dbReference>
<comment type="catalytic activity">
    <reaction evidence="8">
        <text>a 2'-deoxyadenosine in DNA + S-adenosyl-L-methionine = an N(6)-methyl-2'-deoxyadenosine in DNA + S-adenosyl-L-homocysteine + H(+)</text>
        <dbReference type="Rhea" id="RHEA:15197"/>
        <dbReference type="Rhea" id="RHEA-COMP:12418"/>
        <dbReference type="Rhea" id="RHEA-COMP:12419"/>
        <dbReference type="ChEBI" id="CHEBI:15378"/>
        <dbReference type="ChEBI" id="CHEBI:57856"/>
        <dbReference type="ChEBI" id="CHEBI:59789"/>
        <dbReference type="ChEBI" id="CHEBI:90615"/>
        <dbReference type="ChEBI" id="CHEBI:90616"/>
        <dbReference type="EC" id="2.1.1.72"/>
    </reaction>
</comment>
<dbReference type="GO" id="GO:0009007">
    <property type="term" value="F:site-specific DNA-methyltransferase (adenine-specific) activity"/>
    <property type="evidence" value="ECO:0007669"/>
    <property type="project" value="UniProtKB-EC"/>
</dbReference>
<comment type="caution">
    <text evidence="9">The sequence shown here is derived from an EMBL/GenBank/DDBJ whole genome shotgun (WGS) entry which is preliminary data.</text>
</comment>
<keyword evidence="5" id="KW-0808">Transferase</keyword>
<evidence type="ECO:0000256" key="5">
    <source>
        <dbReference type="ARBA" id="ARBA00022679"/>
    </source>
</evidence>
<protein>
    <recommendedName>
        <fullName evidence="3">site-specific DNA-methyltransferase (adenine-specific)</fullName>
        <ecNumber evidence="3">2.1.1.72</ecNumber>
    </recommendedName>
</protein>
<evidence type="ECO:0000256" key="6">
    <source>
        <dbReference type="ARBA" id="ARBA00022747"/>
    </source>
</evidence>
<evidence type="ECO:0000256" key="8">
    <source>
        <dbReference type="ARBA" id="ARBA00047942"/>
    </source>
</evidence>
<dbReference type="CDD" id="cd17521">
    <property type="entry name" value="RMtype1_S_Sau13435ORF2165P_TRD2-CR2_like"/>
    <property type="match status" value="1"/>
</dbReference>
<comment type="similarity">
    <text evidence="2">Belongs to the type-I restriction system S methylase family.</text>
</comment>
<dbReference type="InterPro" id="IPR000055">
    <property type="entry name" value="Restrct_endonuc_typeI_TRD"/>
</dbReference>
<keyword evidence="4" id="KW-0489">Methyltransferase</keyword>
<dbReference type="Pfam" id="PF01420">
    <property type="entry name" value="Methylase_S"/>
    <property type="match status" value="2"/>
</dbReference>
<dbReference type="InterPro" id="IPR044946">
    <property type="entry name" value="Restrct_endonuc_typeI_TRD_sf"/>
</dbReference>
<dbReference type="EMBL" id="ACBX02000038">
    <property type="protein sequence ID" value="EFB34290.1"/>
    <property type="molecule type" value="Genomic_DNA"/>
</dbReference>
<dbReference type="PANTHER" id="PTHR33841:SF1">
    <property type="entry name" value="DNA METHYLTRANSFERASE A"/>
    <property type="match status" value="1"/>
</dbReference>
<keyword evidence="10" id="KW-1185">Reference proteome</keyword>
<evidence type="ECO:0000313" key="10">
    <source>
        <dbReference type="Proteomes" id="UP000004477"/>
    </source>
</evidence>
<dbReference type="GO" id="GO:0003677">
    <property type="term" value="F:DNA binding"/>
    <property type="evidence" value="ECO:0007669"/>
    <property type="project" value="UniProtKB-KW"/>
</dbReference>
<evidence type="ECO:0000256" key="1">
    <source>
        <dbReference type="ARBA" id="ARBA00006594"/>
    </source>
</evidence>
<dbReference type="GO" id="GO:0009307">
    <property type="term" value="P:DNA restriction-modification system"/>
    <property type="evidence" value="ECO:0007669"/>
    <property type="project" value="UniProtKB-KW"/>
</dbReference>
<dbReference type="SMR" id="D1PG35"/>
<dbReference type="Proteomes" id="UP000004477">
    <property type="component" value="Unassembled WGS sequence"/>
</dbReference>
<name>D1PG35_9BACT</name>
<comment type="similarity">
    <text evidence="1">Belongs to the N(4)/N(6)-methyltransferase family.</text>
</comment>
<evidence type="ECO:0000256" key="2">
    <source>
        <dbReference type="ARBA" id="ARBA00010923"/>
    </source>
</evidence>
<organism evidence="9 10">
    <name type="scientific">Segatella copri DSM 18205</name>
    <dbReference type="NCBI Taxonomy" id="537011"/>
    <lineage>
        <taxon>Bacteria</taxon>
        <taxon>Pseudomonadati</taxon>
        <taxon>Bacteroidota</taxon>
        <taxon>Bacteroidia</taxon>
        <taxon>Bacteroidales</taxon>
        <taxon>Prevotellaceae</taxon>
        <taxon>Segatella</taxon>
    </lineage>
</organism>
<dbReference type="HOGENOM" id="CLU_003347_0_0_10"/>
<sequence length="1297" mass="149561">MVKEQIGELLNLLGFKLEGNKYIKKYDTTLHPLQVDVERGRIYYENSGITVTRETTSNLSDPENLVVLECVDRLLSMGYSANHIELEPQWKLGHSQKGGFADIWVRTYSDDVIIGSEVDKQSLLIIECKTAGAQFTDAWNDTLDDGAQLFSYFQQEPQTKFLCLYTSDIVDGKIKSEYKLINVQDNKDLLESDQSAQSYQDKNDKQRYRVWRDTYSCEHATRGLFESDILPYEIGKNKYTLKDLTEVDNNEIQKKYHEFALILRQHNVSGRENAFDKLVNLFLAKVVDETNNPEDLHFYWKGTAYDDDFQLQDRLQRLYRDGMMRFLKEEVTYIENKQIDLAFRRFKNDPDATKKTIKEYFRALKFFSDNDFSFISVHNEKLFRQNAVVLRKMVKMLQDIRLKTDGTKQNQFLGDLFEGFLNRGIKQSEGQFFTPMPIVRFIVSSLPLEHIIRDNEDIPWAIDYACGAGHFLTEYAVRIKEFVEKYRKDIPLEEYYARITGIEKEYRLSKVSKVSAFMYGQDDINIVYADALVKHPDVHDGKYEVLVANPPYAVSGFLDTLTDEQRKHYSLYNANVNTDKNNVIEAFFIERAAQLMKTGGVAGIILPVSMLNRNGMHAHAREIILKNFDIVALAEFGSGTFGQTGTNTVTMFLRRKETNTPDYEHYKYRVDSWFAQRNETNAVYKDEYLLDCYCKHCDYKLEDYKAFIGGSINDSFLNTETVQAYYVSFFGNQRNAMKDVSDEAKTIRNKYLSRANTKAYKALPLLEQNKIKEQAFLDFVTAIEKEKVYYYVLAYTVSQPVLLIKTPTTTAGIKTFLGYGWSGSKGNEGIQYLNVGKSKTDEDSEDEEEDDTMNQIRGIGGIQTPLFNPSNLADDDKINTLIRKNFMGENIMIPSDLAEYVSKAKLVDMIDFSRTAFNKEFKTSVSSVEKFDSKFPLVKLGSLINGTPQYGANQKAVEGNPLMDYRYIRITDINEDGTLNDDWKTVAEVEKQYILKEGDVLFARSGATAGKAFYYKNEYGKALYAGYLIRFRFDESKVIPLFVYNLLCSKEYNDWVEKTKGGTARQNINSQQYCSFEIPLPPMDIQKKIVEECEKVNNRMVELLQQIQYNEERKLHLFEDAQSKANRALRLDSAVFNISIGRRVLKKEVVDTGRFDIYSANVFESFGKSEHSVLNDFSQPSVLWGIDGDWMVNFIGKDQLFCPTDHCGVIRVLNENEVLSRYLVYPLQKEGEKQRFSRANRASTERIRSLIIQVPSIEVQKEVVEKLSKIDEEISKAKQYVANASSAKQAILDKYLK</sequence>
<dbReference type="EC" id="2.1.1.72" evidence="3"/>